<dbReference type="EMBL" id="LWCA01001163">
    <property type="protein sequence ID" value="OAF65746.1"/>
    <property type="molecule type" value="Genomic_DNA"/>
</dbReference>
<gene>
    <name evidence="2" type="ORF">A3Q56_06534</name>
</gene>
<dbReference type="InterPro" id="IPR007110">
    <property type="entry name" value="Ig-like_dom"/>
</dbReference>
<dbReference type="InterPro" id="IPR036179">
    <property type="entry name" value="Ig-like_dom_sf"/>
</dbReference>
<organism evidence="2 3">
    <name type="scientific">Intoshia linei</name>
    <dbReference type="NCBI Taxonomy" id="1819745"/>
    <lineage>
        <taxon>Eukaryota</taxon>
        <taxon>Metazoa</taxon>
        <taxon>Spiralia</taxon>
        <taxon>Lophotrochozoa</taxon>
        <taxon>Mesozoa</taxon>
        <taxon>Orthonectida</taxon>
        <taxon>Rhopaluridae</taxon>
        <taxon>Intoshia</taxon>
    </lineage>
</organism>
<feature type="domain" description="Ig-like" evidence="1">
    <location>
        <begin position="28"/>
        <end position="115"/>
    </location>
</feature>
<evidence type="ECO:0000313" key="2">
    <source>
        <dbReference type="EMBL" id="OAF65746.1"/>
    </source>
</evidence>
<accession>A0A177AUT5</accession>
<keyword evidence="3" id="KW-1185">Reference proteome</keyword>
<protein>
    <recommendedName>
        <fullName evidence="1">Ig-like domain-containing protein</fullName>
    </recommendedName>
</protein>
<dbReference type="PROSITE" id="PS50835">
    <property type="entry name" value="IG_LIKE"/>
    <property type="match status" value="1"/>
</dbReference>
<dbReference type="Proteomes" id="UP000078046">
    <property type="component" value="Unassembled WGS sequence"/>
</dbReference>
<evidence type="ECO:0000259" key="1">
    <source>
        <dbReference type="PROSITE" id="PS50835"/>
    </source>
</evidence>
<comment type="caution">
    <text evidence="2">The sequence shown here is derived from an EMBL/GenBank/DDBJ whole genome shotgun (WGS) entry which is preliminary data.</text>
</comment>
<sequence>MILNTFVLGLYAEKEIITQGQIYYQPINSRVKLECTASQFDIYVDSIRWYKNDKNSDQSLINVVTHIQPNFFDGNNRILIQFEVNDENPDESTYGRHLIINDIIPGDTGRYICTG</sequence>
<dbReference type="AlphaFoldDB" id="A0A177AUT5"/>
<reference evidence="2 3" key="1">
    <citation type="submission" date="2016-04" db="EMBL/GenBank/DDBJ databases">
        <title>The genome of Intoshia linei affirms orthonectids as highly simplified spiralians.</title>
        <authorList>
            <person name="Mikhailov K.V."/>
            <person name="Slusarev G.S."/>
            <person name="Nikitin M.A."/>
            <person name="Logacheva M.D."/>
            <person name="Penin A."/>
            <person name="Aleoshin V."/>
            <person name="Panchin Y.V."/>
        </authorList>
    </citation>
    <scope>NUCLEOTIDE SEQUENCE [LARGE SCALE GENOMIC DNA]</scope>
    <source>
        <strain evidence="2">Intl2013</strain>
        <tissue evidence="2">Whole animal</tissue>
    </source>
</reference>
<dbReference type="InterPro" id="IPR013783">
    <property type="entry name" value="Ig-like_fold"/>
</dbReference>
<name>A0A177AUT5_9BILA</name>
<feature type="non-terminal residue" evidence="2">
    <location>
        <position position="115"/>
    </location>
</feature>
<proteinExistence type="predicted"/>
<evidence type="ECO:0000313" key="3">
    <source>
        <dbReference type="Proteomes" id="UP000078046"/>
    </source>
</evidence>
<dbReference type="SUPFAM" id="SSF48726">
    <property type="entry name" value="Immunoglobulin"/>
    <property type="match status" value="1"/>
</dbReference>
<dbReference type="Gene3D" id="2.60.40.10">
    <property type="entry name" value="Immunoglobulins"/>
    <property type="match status" value="1"/>
</dbReference>